<sequence length="225" mass="24760">MGTIEAVCFDLDGTLCVRDQSDEEVYEAVFDRVEAPAFFDLADIYAVDYSSLPEANSDREHHEHIYRAIARNVGADPSYAPRLAEATLEVLDPTAVSFRDGANEVLEYVRETYAVGLITAGSEETQLPKLETLGIQDAFDVTVCCGPGTGIESKPNPEPFEIALDELGSSPARSIYVGNQHDRDVVGPQRVGMQTAWVPEEDVSSNPKPEPTFHLSWMHEITDIL</sequence>
<dbReference type="AlphaFoldDB" id="A0A202EE13"/>
<dbReference type="InterPro" id="IPR023214">
    <property type="entry name" value="HAD_sf"/>
</dbReference>
<dbReference type="Gene3D" id="1.20.120.710">
    <property type="entry name" value="Haloacid dehalogenase hydrolase-like domain"/>
    <property type="match status" value="1"/>
</dbReference>
<dbReference type="RefSeq" id="WP_176393171.1">
    <property type="nucleotide sequence ID" value="NZ_MWPH01000001.1"/>
</dbReference>
<dbReference type="GO" id="GO:0016791">
    <property type="term" value="F:phosphatase activity"/>
    <property type="evidence" value="ECO:0007669"/>
    <property type="project" value="TreeGrafter"/>
</dbReference>
<dbReference type="SFLD" id="SFLDS00003">
    <property type="entry name" value="Haloacid_Dehalogenase"/>
    <property type="match status" value="1"/>
</dbReference>
<dbReference type="GO" id="GO:0046872">
    <property type="term" value="F:metal ion binding"/>
    <property type="evidence" value="ECO:0007669"/>
    <property type="project" value="UniProtKB-KW"/>
</dbReference>
<dbReference type="InterPro" id="IPR041492">
    <property type="entry name" value="HAD_2"/>
</dbReference>
<dbReference type="SFLD" id="SFLDG01129">
    <property type="entry name" value="C1.5:_HAD__Beta-PGM__Phosphata"/>
    <property type="match status" value="1"/>
</dbReference>
<comment type="caution">
    <text evidence="4">The sequence shown here is derived from an EMBL/GenBank/DDBJ whole genome shotgun (WGS) entry which is preliminary data.</text>
</comment>
<evidence type="ECO:0000256" key="1">
    <source>
        <dbReference type="ARBA" id="ARBA00022723"/>
    </source>
</evidence>
<keyword evidence="1" id="KW-0479">Metal-binding</keyword>
<dbReference type="SUPFAM" id="SSF56784">
    <property type="entry name" value="HAD-like"/>
    <property type="match status" value="1"/>
</dbReference>
<evidence type="ECO:0000313" key="4">
    <source>
        <dbReference type="EMBL" id="OVE86438.1"/>
    </source>
</evidence>
<keyword evidence="2" id="KW-0378">Hydrolase</keyword>
<proteinExistence type="predicted"/>
<dbReference type="PANTHER" id="PTHR46470">
    <property type="entry name" value="N-ACYLNEURAMINATE-9-PHOSPHATASE"/>
    <property type="match status" value="1"/>
</dbReference>
<evidence type="ECO:0000256" key="2">
    <source>
        <dbReference type="ARBA" id="ARBA00022801"/>
    </source>
</evidence>
<dbReference type="OrthoDB" id="27736at2157"/>
<dbReference type="InterPro" id="IPR051400">
    <property type="entry name" value="HAD-like_hydrolase"/>
</dbReference>
<keyword evidence="3" id="KW-0460">Magnesium</keyword>
<dbReference type="Proteomes" id="UP000196084">
    <property type="component" value="Unassembled WGS sequence"/>
</dbReference>
<dbReference type="InterPro" id="IPR036412">
    <property type="entry name" value="HAD-like_sf"/>
</dbReference>
<dbReference type="PANTHER" id="PTHR46470:SF2">
    <property type="entry name" value="GLYCERALDEHYDE 3-PHOSPHATE PHOSPHATASE"/>
    <property type="match status" value="1"/>
</dbReference>
<dbReference type="Pfam" id="PF13419">
    <property type="entry name" value="HAD_2"/>
    <property type="match status" value="1"/>
</dbReference>
<dbReference type="Gene3D" id="3.40.50.1000">
    <property type="entry name" value="HAD superfamily/HAD-like"/>
    <property type="match status" value="1"/>
</dbReference>
<name>A0A202EE13_9EURY</name>
<accession>A0A202EE13</accession>
<reference evidence="4 5" key="1">
    <citation type="submission" date="2017-02" db="EMBL/GenBank/DDBJ databases">
        <title>Natronthermophilus aegyptiacus gen. nov.,sp. nov., an aerobic, extremely halophilic alkalithermophilic archaeon isolated from the athalassohaline Wadi An Natrun, Egypt.</title>
        <authorList>
            <person name="Zhao B."/>
        </authorList>
    </citation>
    <scope>NUCLEOTIDE SEQUENCE [LARGE SCALE GENOMIC DNA]</scope>
    <source>
        <strain evidence="4 5">CGMCC 1.3597</strain>
    </source>
</reference>
<evidence type="ECO:0000256" key="3">
    <source>
        <dbReference type="ARBA" id="ARBA00022842"/>
    </source>
</evidence>
<keyword evidence="5" id="KW-1185">Reference proteome</keyword>
<protein>
    <recommendedName>
        <fullName evidence="6">Haloacid dehalogenase</fullName>
    </recommendedName>
</protein>
<evidence type="ECO:0008006" key="6">
    <source>
        <dbReference type="Google" id="ProtNLM"/>
    </source>
</evidence>
<organism evidence="4 5">
    <name type="scientific">Natronolimnobius baerhuensis</name>
    <dbReference type="NCBI Taxonomy" id="253108"/>
    <lineage>
        <taxon>Archaea</taxon>
        <taxon>Methanobacteriati</taxon>
        <taxon>Methanobacteriota</taxon>
        <taxon>Stenosarchaea group</taxon>
        <taxon>Halobacteria</taxon>
        <taxon>Halobacteriales</taxon>
        <taxon>Natrialbaceae</taxon>
        <taxon>Natronolimnobius</taxon>
    </lineage>
</organism>
<evidence type="ECO:0000313" key="5">
    <source>
        <dbReference type="Proteomes" id="UP000196084"/>
    </source>
</evidence>
<gene>
    <name evidence="4" type="ORF">B2G88_04090</name>
</gene>
<dbReference type="EMBL" id="MWPH01000001">
    <property type="protein sequence ID" value="OVE86438.1"/>
    <property type="molecule type" value="Genomic_DNA"/>
</dbReference>